<evidence type="ECO:0000256" key="6">
    <source>
        <dbReference type="RuleBase" id="RU000356"/>
    </source>
</evidence>
<dbReference type="GO" id="GO:0046872">
    <property type="term" value="F:metal ion binding"/>
    <property type="evidence" value="ECO:0007669"/>
    <property type="project" value="UniProtKB-KW"/>
</dbReference>
<keyword evidence="7" id="KW-0732">Signal</keyword>
<feature type="chain" id="PRO_5040212764" description="Globin domain-containing protein" evidence="7">
    <location>
        <begin position="17"/>
        <end position="164"/>
    </location>
</feature>
<organism evidence="9 10">
    <name type="scientific">Chironomus riparius</name>
    <dbReference type="NCBI Taxonomy" id="315576"/>
    <lineage>
        <taxon>Eukaryota</taxon>
        <taxon>Metazoa</taxon>
        <taxon>Ecdysozoa</taxon>
        <taxon>Arthropoda</taxon>
        <taxon>Hexapoda</taxon>
        <taxon>Insecta</taxon>
        <taxon>Pterygota</taxon>
        <taxon>Neoptera</taxon>
        <taxon>Endopterygota</taxon>
        <taxon>Diptera</taxon>
        <taxon>Nematocera</taxon>
        <taxon>Chironomoidea</taxon>
        <taxon>Chironomidae</taxon>
        <taxon>Chironominae</taxon>
        <taxon>Chironomus</taxon>
    </lineage>
</organism>
<evidence type="ECO:0000256" key="4">
    <source>
        <dbReference type="ARBA" id="ARBA00022723"/>
    </source>
</evidence>
<reference evidence="9" key="1">
    <citation type="submission" date="2022-01" db="EMBL/GenBank/DDBJ databases">
        <authorList>
            <person name="King R."/>
        </authorList>
    </citation>
    <scope>NUCLEOTIDE SEQUENCE</scope>
</reference>
<sequence>MKYLAILVFCVAAVSAQYEMAPIVQASFNEVRHNEADILYNIFKSYPGIQARFPQFAGKDPEEIKETAEFAIHAGRIINFISEVLSLAGSPSNLPAVKTLLNQLGESHRIRGITRSQFDDFHKALIGYIQTHGTWNDEISTAWNRVEINMHKILYAALDGHPIN</sequence>
<dbReference type="GO" id="GO:0005344">
    <property type="term" value="F:oxygen carrier activity"/>
    <property type="evidence" value="ECO:0007669"/>
    <property type="project" value="UniProtKB-KW"/>
</dbReference>
<gene>
    <name evidence="9" type="ORF">CHIRRI_LOCUS4208</name>
</gene>
<dbReference type="EMBL" id="OU895877">
    <property type="protein sequence ID" value="CAG9801277.1"/>
    <property type="molecule type" value="Genomic_DNA"/>
</dbReference>
<evidence type="ECO:0000313" key="9">
    <source>
        <dbReference type="EMBL" id="CAG9801277.1"/>
    </source>
</evidence>
<dbReference type="PROSITE" id="PS01033">
    <property type="entry name" value="GLOBIN"/>
    <property type="match status" value="1"/>
</dbReference>
<evidence type="ECO:0000256" key="5">
    <source>
        <dbReference type="ARBA" id="ARBA00023004"/>
    </source>
</evidence>
<evidence type="ECO:0000256" key="7">
    <source>
        <dbReference type="SAM" id="SignalP"/>
    </source>
</evidence>
<dbReference type="OrthoDB" id="436496at2759"/>
<evidence type="ECO:0000259" key="8">
    <source>
        <dbReference type="PROSITE" id="PS01033"/>
    </source>
</evidence>
<comment type="similarity">
    <text evidence="6">Belongs to the globin family.</text>
</comment>
<keyword evidence="10" id="KW-1185">Reference proteome</keyword>
<evidence type="ECO:0000256" key="3">
    <source>
        <dbReference type="ARBA" id="ARBA00022621"/>
    </source>
</evidence>
<dbReference type="InterPro" id="IPR009050">
    <property type="entry name" value="Globin-like_sf"/>
</dbReference>
<dbReference type="InterPro" id="IPR044399">
    <property type="entry name" value="Mb-like_M"/>
</dbReference>
<dbReference type="InterPro" id="IPR002336">
    <property type="entry name" value="Erythrocruorin"/>
</dbReference>
<keyword evidence="2 6" id="KW-0349">Heme</keyword>
<keyword evidence="3 6" id="KW-0561">Oxygen transport</keyword>
<evidence type="ECO:0000256" key="1">
    <source>
        <dbReference type="ARBA" id="ARBA00022448"/>
    </source>
</evidence>
<dbReference type="Pfam" id="PF00042">
    <property type="entry name" value="Globin"/>
    <property type="match status" value="1"/>
</dbReference>
<accession>A0A9N9WMD9</accession>
<dbReference type="GO" id="GO:0005576">
    <property type="term" value="C:extracellular region"/>
    <property type="evidence" value="ECO:0007669"/>
    <property type="project" value="InterPro"/>
</dbReference>
<evidence type="ECO:0000256" key="2">
    <source>
        <dbReference type="ARBA" id="ARBA00022617"/>
    </source>
</evidence>
<evidence type="ECO:0000313" key="10">
    <source>
        <dbReference type="Proteomes" id="UP001153620"/>
    </source>
</evidence>
<keyword evidence="1 6" id="KW-0813">Transport</keyword>
<dbReference type="PRINTS" id="PR00611">
    <property type="entry name" value="ERYTHCRUORIN"/>
</dbReference>
<dbReference type="Gene3D" id="1.10.490.10">
    <property type="entry name" value="Globins"/>
    <property type="match status" value="1"/>
</dbReference>
<keyword evidence="4" id="KW-0479">Metal-binding</keyword>
<feature type="domain" description="Globin" evidence="8">
    <location>
        <begin position="13"/>
        <end position="159"/>
    </location>
</feature>
<dbReference type="CDD" id="cd01040">
    <property type="entry name" value="Mb-like"/>
    <property type="match status" value="1"/>
</dbReference>
<dbReference type="GO" id="GO:0020037">
    <property type="term" value="F:heme binding"/>
    <property type="evidence" value="ECO:0007669"/>
    <property type="project" value="InterPro"/>
</dbReference>
<dbReference type="SUPFAM" id="SSF46458">
    <property type="entry name" value="Globin-like"/>
    <property type="match status" value="1"/>
</dbReference>
<dbReference type="InterPro" id="IPR012292">
    <property type="entry name" value="Globin/Proto"/>
</dbReference>
<reference evidence="9" key="2">
    <citation type="submission" date="2022-10" db="EMBL/GenBank/DDBJ databases">
        <authorList>
            <consortium name="ENA_rothamsted_submissions"/>
            <consortium name="culmorum"/>
            <person name="King R."/>
        </authorList>
    </citation>
    <scope>NUCLEOTIDE SEQUENCE</scope>
</reference>
<dbReference type="Proteomes" id="UP001153620">
    <property type="component" value="Chromosome 1"/>
</dbReference>
<feature type="signal peptide" evidence="7">
    <location>
        <begin position="1"/>
        <end position="16"/>
    </location>
</feature>
<dbReference type="GO" id="GO:0019825">
    <property type="term" value="F:oxygen binding"/>
    <property type="evidence" value="ECO:0007669"/>
    <property type="project" value="InterPro"/>
</dbReference>
<dbReference type="GO" id="GO:0005833">
    <property type="term" value="C:hemoglobin complex"/>
    <property type="evidence" value="ECO:0007669"/>
    <property type="project" value="InterPro"/>
</dbReference>
<protein>
    <recommendedName>
        <fullName evidence="8">Globin domain-containing protein</fullName>
    </recommendedName>
</protein>
<name>A0A9N9WMD9_9DIPT</name>
<dbReference type="AlphaFoldDB" id="A0A9N9WMD9"/>
<proteinExistence type="inferred from homology"/>
<keyword evidence="5" id="KW-0408">Iron</keyword>
<dbReference type="InterPro" id="IPR000971">
    <property type="entry name" value="Globin"/>
</dbReference>